<dbReference type="InterPro" id="IPR050493">
    <property type="entry name" value="FAD-dep_Monooxygenase_BioMet"/>
</dbReference>
<keyword evidence="1" id="KW-0560">Oxidoreductase</keyword>
<dbReference type="GO" id="GO:0071949">
    <property type="term" value="F:FAD binding"/>
    <property type="evidence" value="ECO:0007669"/>
    <property type="project" value="InterPro"/>
</dbReference>
<dbReference type="EMBL" id="FN648874">
    <property type="protein sequence ID" value="CBJ27286.1"/>
    <property type="molecule type" value="Genomic_DNA"/>
</dbReference>
<feature type="region of interest" description="Disordered" evidence="3">
    <location>
        <begin position="69"/>
        <end position="94"/>
    </location>
</feature>
<name>D7G5G3_ECTSI</name>
<evidence type="ECO:0000256" key="3">
    <source>
        <dbReference type="SAM" id="MobiDB-lite"/>
    </source>
</evidence>
<dbReference type="PANTHER" id="PTHR13789">
    <property type="entry name" value="MONOOXYGENASE"/>
    <property type="match status" value="1"/>
</dbReference>
<dbReference type="InterPro" id="IPR036188">
    <property type="entry name" value="FAD/NAD-bd_sf"/>
</dbReference>
<dbReference type="GO" id="GO:0004497">
    <property type="term" value="F:monooxygenase activity"/>
    <property type="evidence" value="ECO:0007669"/>
    <property type="project" value="UniProtKB-KW"/>
</dbReference>
<dbReference type="AlphaFoldDB" id="D7G5G3"/>
<dbReference type="OrthoDB" id="655030at2759"/>
<proteinExistence type="predicted"/>
<evidence type="ECO:0000256" key="2">
    <source>
        <dbReference type="ARBA" id="ARBA00023033"/>
    </source>
</evidence>
<keyword evidence="6" id="KW-1185">Reference proteome</keyword>
<dbReference type="Pfam" id="PF01494">
    <property type="entry name" value="FAD_binding_3"/>
    <property type="match status" value="1"/>
</dbReference>
<evidence type="ECO:0000313" key="5">
    <source>
        <dbReference type="EMBL" id="CBJ27286.1"/>
    </source>
</evidence>
<reference evidence="5 6" key="1">
    <citation type="journal article" date="2010" name="Nature">
        <title>The Ectocarpus genome and the independent evolution of multicellularity in brown algae.</title>
        <authorList>
            <person name="Cock J.M."/>
            <person name="Sterck L."/>
            <person name="Rouze P."/>
            <person name="Scornet D."/>
            <person name="Allen A.E."/>
            <person name="Amoutzias G."/>
            <person name="Anthouard V."/>
            <person name="Artiguenave F."/>
            <person name="Aury J.M."/>
            <person name="Badger J.H."/>
            <person name="Beszteri B."/>
            <person name="Billiau K."/>
            <person name="Bonnet E."/>
            <person name="Bothwell J.H."/>
            <person name="Bowler C."/>
            <person name="Boyen C."/>
            <person name="Brownlee C."/>
            <person name="Carrano C.J."/>
            <person name="Charrier B."/>
            <person name="Cho G.Y."/>
            <person name="Coelho S.M."/>
            <person name="Collen J."/>
            <person name="Corre E."/>
            <person name="Da Silva C."/>
            <person name="Delage L."/>
            <person name="Delaroque N."/>
            <person name="Dittami S.M."/>
            <person name="Doulbeau S."/>
            <person name="Elias M."/>
            <person name="Farnham G."/>
            <person name="Gachon C.M."/>
            <person name="Gschloessl B."/>
            <person name="Heesch S."/>
            <person name="Jabbari K."/>
            <person name="Jubin C."/>
            <person name="Kawai H."/>
            <person name="Kimura K."/>
            <person name="Kloareg B."/>
            <person name="Kupper F.C."/>
            <person name="Lang D."/>
            <person name="Le Bail A."/>
            <person name="Leblanc C."/>
            <person name="Lerouge P."/>
            <person name="Lohr M."/>
            <person name="Lopez P.J."/>
            <person name="Martens C."/>
            <person name="Maumus F."/>
            <person name="Michel G."/>
            <person name="Miranda-Saavedra D."/>
            <person name="Morales J."/>
            <person name="Moreau H."/>
            <person name="Motomura T."/>
            <person name="Nagasato C."/>
            <person name="Napoli C.A."/>
            <person name="Nelson D.R."/>
            <person name="Nyvall-Collen P."/>
            <person name="Peters A.F."/>
            <person name="Pommier C."/>
            <person name="Potin P."/>
            <person name="Poulain J."/>
            <person name="Quesneville H."/>
            <person name="Read B."/>
            <person name="Rensing S.A."/>
            <person name="Ritter A."/>
            <person name="Rousvoal S."/>
            <person name="Samanta M."/>
            <person name="Samson G."/>
            <person name="Schroeder D.C."/>
            <person name="Segurens B."/>
            <person name="Strittmatter M."/>
            <person name="Tonon T."/>
            <person name="Tregear J.W."/>
            <person name="Valentin K."/>
            <person name="von Dassow P."/>
            <person name="Yamagishi T."/>
            <person name="Van de Peer Y."/>
            <person name="Wincker P."/>
        </authorList>
    </citation>
    <scope>NUCLEOTIDE SEQUENCE [LARGE SCALE GENOMIC DNA]</scope>
    <source>
        <strain evidence="6">Ec32 / CCAP1310/4</strain>
    </source>
</reference>
<dbReference type="PANTHER" id="PTHR13789:SF309">
    <property type="entry name" value="PUTATIVE (AFU_ORTHOLOGUE AFUA_6G14510)-RELATED"/>
    <property type="match status" value="1"/>
</dbReference>
<evidence type="ECO:0000313" key="6">
    <source>
        <dbReference type="Proteomes" id="UP000002630"/>
    </source>
</evidence>
<feature type="region of interest" description="Disordered" evidence="3">
    <location>
        <begin position="123"/>
        <end position="148"/>
    </location>
</feature>
<dbReference type="EMBL" id="FN649746">
    <property type="protein sequence ID" value="CBJ27286.1"/>
    <property type="molecule type" value="Genomic_DNA"/>
</dbReference>
<keyword evidence="2 5" id="KW-0503">Monooxygenase</keyword>
<feature type="compositionally biased region" description="Basic and acidic residues" evidence="3">
    <location>
        <begin position="71"/>
        <end position="89"/>
    </location>
</feature>
<accession>D7G5G3</accession>
<dbReference type="eggNOG" id="ENOG502SBR5">
    <property type="taxonomic scope" value="Eukaryota"/>
</dbReference>
<organism evidence="5 6">
    <name type="scientific">Ectocarpus siliculosus</name>
    <name type="common">Brown alga</name>
    <name type="synonym">Conferva siliculosa</name>
    <dbReference type="NCBI Taxonomy" id="2880"/>
    <lineage>
        <taxon>Eukaryota</taxon>
        <taxon>Sar</taxon>
        <taxon>Stramenopiles</taxon>
        <taxon>Ochrophyta</taxon>
        <taxon>PX clade</taxon>
        <taxon>Phaeophyceae</taxon>
        <taxon>Ectocarpales</taxon>
        <taxon>Ectocarpaceae</taxon>
        <taxon>Ectocarpus</taxon>
    </lineage>
</organism>
<dbReference type="InterPro" id="IPR002938">
    <property type="entry name" value="FAD-bd"/>
</dbReference>
<dbReference type="Proteomes" id="UP000002630">
    <property type="component" value="Linkage Group LG21"/>
</dbReference>
<dbReference type="STRING" id="2880.D7G5G3"/>
<sequence>MDRSSSATGGSIDPGVGIWTHGLACLESLGVLRQLESEGRYMGEAGYRDTTGNWLAIPTRPLQEWGAAPMRRGEHCSDESGGKGEDGRLGGEGGGGGASVLFVRESKLMEMWFATVEDGLVGADGGPADKDQHPPSCGGEGEGEGERKRKNKSFLLETFGGWHAPVGSLLRATAERSITREDARAMSRRGLRDITAAAGAARRRSRGGGGGGGVVLVGDSAHTLDPVLAQGAGVALEDAFFLAQHLKDFNGRQNKKSAAVTAGEAGDRLEEALSRYDEERLQRALLLSVLSDVSQALGQLRRPEWLVRARDSTLARYIPAALSSRIFDGLMAASLAGGLAGGARAATAAAVGFGEKRRFGGYRVPKLW</sequence>
<dbReference type="SUPFAM" id="SSF51905">
    <property type="entry name" value="FAD/NAD(P)-binding domain"/>
    <property type="match status" value="1"/>
</dbReference>
<protein>
    <submittedName>
        <fullName evidence="5">Monooxygenase FAD-binding</fullName>
    </submittedName>
</protein>
<evidence type="ECO:0000256" key="1">
    <source>
        <dbReference type="ARBA" id="ARBA00023002"/>
    </source>
</evidence>
<dbReference type="InParanoid" id="D7G5G3"/>
<evidence type="ECO:0000259" key="4">
    <source>
        <dbReference type="Pfam" id="PF01494"/>
    </source>
</evidence>
<feature type="domain" description="FAD-binding" evidence="4">
    <location>
        <begin position="212"/>
        <end position="284"/>
    </location>
</feature>
<dbReference type="Gene3D" id="3.50.50.60">
    <property type="entry name" value="FAD/NAD(P)-binding domain"/>
    <property type="match status" value="1"/>
</dbReference>
<gene>
    <name evidence="5" type="ORF">Esi_0065_0004</name>
</gene>